<dbReference type="Proteomes" id="UP000038009">
    <property type="component" value="Unassembled WGS sequence"/>
</dbReference>
<accession>A0A0N1HYI0</accession>
<dbReference type="OMA" id="MSLRCGE"/>
<name>A0A0N1HYI0_LEPSE</name>
<evidence type="ECO:0000313" key="2">
    <source>
        <dbReference type="EMBL" id="KPI86674.1"/>
    </source>
</evidence>
<proteinExistence type="predicted"/>
<protein>
    <submittedName>
        <fullName evidence="2">Uncharacterized protein</fullName>
    </submittedName>
</protein>
<dbReference type="OrthoDB" id="273282at2759"/>
<keyword evidence="3" id="KW-1185">Reference proteome</keyword>
<dbReference type="EMBL" id="LJSK01000121">
    <property type="protein sequence ID" value="KPI86674.1"/>
    <property type="molecule type" value="Genomic_DNA"/>
</dbReference>
<dbReference type="AlphaFoldDB" id="A0A0N1HYI0"/>
<comment type="caution">
    <text evidence="2">The sequence shown here is derived from an EMBL/GenBank/DDBJ whole genome shotgun (WGS) entry which is preliminary data.</text>
</comment>
<reference evidence="2 3" key="1">
    <citation type="journal article" date="2015" name="PLoS Pathog.">
        <title>Leptomonas seymouri: Adaptations to the Dixenous Life Cycle Analyzed by Genome Sequencing, Transcriptome Profiling and Co-infection with Leishmania donovani.</title>
        <authorList>
            <person name="Kraeva N."/>
            <person name="Butenko A."/>
            <person name="Hlavacova J."/>
            <person name="Kostygov A."/>
            <person name="Myskova J."/>
            <person name="Grybchuk D."/>
            <person name="Lestinova T."/>
            <person name="Votypka J."/>
            <person name="Volf P."/>
            <person name="Opperdoes F."/>
            <person name="Flegontov P."/>
            <person name="Lukes J."/>
            <person name="Yurchenko V."/>
        </authorList>
    </citation>
    <scope>NUCLEOTIDE SEQUENCE [LARGE SCALE GENOMIC DNA]</scope>
    <source>
        <strain evidence="2 3">ATCC 30220</strain>
    </source>
</reference>
<dbReference type="VEuPathDB" id="TriTrypDB:Lsey_0121_0330"/>
<gene>
    <name evidence="2" type="ORF">ABL78_4289</name>
</gene>
<evidence type="ECO:0000256" key="1">
    <source>
        <dbReference type="SAM" id="MobiDB-lite"/>
    </source>
</evidence>
<feature type="compositionally biased region" description="Polar residues" evidence="1">
    <location>
        <begin position="70"/>
        <end position="92"/>
    </location>
</feature>
<organism evidence="2 3">
    <name type="scientific">Leptomonas seymouri</name>
    <dbReference type="NCBI Taxonomy" id="5684"/>
    <lineage>
        <taxon>Eukaryota</taxon>
        <taxon>Discoba</taxon>
        <taxon>Euglenozoa</taxon>
        <taxon>Kinetoplastea</taxon>
        <taxon>Metakinetoplastina</taxon>
        <taxon>Trypanosomatida</taxon>
        <taxon>Trypanosomatidae</taxon>
        <taxon>Leishmaniinae</taxon>
        <taxon>Leptomonas</taxon>
    </lineage>
</organism>
<sequence>MTLEQSTAAAISEIDRTLRSLGIRDDCAHTSAQPQVAFAPSFLLPGHPPRQTSSTQTRASTRVAAGTQPCTSTCSASVQHGPSRRAASSQTDEIVENEKTTESLMIIAKSISSTVESTNLLDNAVVQRIRTLMARLDSIEQDAQLCFQSRQRFKDYYEQKSIERDELTARISLLNSESLSRNDLAILCHNQHTCIEKATQNTLQLTLEASQKWEDPISCQTEKAALSTVSSRHSLNDLTGLLDECWRALEE</sequence>
<evidence type="ECO:0000313" key="3">
    <source>
        <dbReference type="Proteomes" id="UP000038009"/>
    </source>
</evidence>
<feature type="region of interest" description="Disordered" evidence="1">
    <location>
        <begin position="70"/>
        <end position="95"/>
    </location>
</feature>